<gene>
    <name evidence="7" type="ORF">AOQ84DRAFT_226236</name>
</gene>
<keyword evidence="4" id="KW-0119">Carbohydrate metabolism</keyword>
<dbReference type="PANTHER" id="PTHR31736:SF9">
    <property type="entry name" value="ENDO-XYLOGALACTURONAN HYDROLASE A-RELATED"/>
    <property type="match status" value="1"/>
</dbReference>
<evidence type="ECO:0000313" key="7">
    <source>
        <dbReference type="EMBL" id="OCL04216.1"/>
    </source>
</evidence>
<keyword evidence="7" id="KW-0378">Hydrolase</keyword>
<dbReference type="EMBL" id="KV750570">
    <property type="protein sequence ID" value="OCL04216.1"/>
    <property type="molecule type" value="Genomic_DNA"/>
</dbReference>
<protein>
    <submittedName>
        <fullName evidence="7">Glycoside hydrolase family 28 protein</fullName>
    </submittedName>
</protein>
<dbReference type="GO" id="GO:0000272">
    <property type="term" value="P:polysaccharide catabolic process"/>
    <property type="evidence" value="ECO:0007669"/>
    <property type="project" value="UniProtKB-KW"/>
</dbReference>
<evidence type="ECO:0000256" key="3">
    <source>
        <dbReference type="ARBA" id="ARBA00022737"/>
    </source>
</evidence>
<dbReference type="GO" id="GO:0016787">
    <property type="term" value="F:hydrolase activity"/>
    <property type="evidence" value="ECO:0007669"/>
    <property type="project" value="UniProtKB-KW"/>
</dbReference>
<dbReference type="Gene3D" id="2.160.20.10">
    <property type="entry name" value="Single-stranded right-handed beta-helix, Pectin lyase-like"/>
    <property type="match status" value="1"/>
</dbReference>
<dbReference type="SUPFAM" id="SSF51126">
    <property type="entry name" value="Pectin lyase-like"/>
    <property type="match status" value="1"/>
</dbReference>
<evidence type="ECO:0000256" key="6">
    <source>
        <dbReference type="SAM" id="Phobius"/>
    </source>
</evidence>
<keyword evidence="2" id="KW-0964">Secreted</keyword>
<keyword evidence="6" id="KW-0812">Transmembrane</keyword>
<evidence type="ECO:0000313" key="8">
    <source>
        <dbReference type="Proteomes" id="UP000250140"/>
    </source>
</evidence>
<comment type="subcellular location">
    <subcellularLocation>
        <location evidence="1">Secreted</location>
    </subcellularLocation>
</comment>
<evidence type="ECO:0000256" key="2">
    <source>
        <dbReference type="ARBA" id="ARBA00022525"/>
    </source>
</evidence>
<organism evidence="7 8">
    <name type="scientific">Glonium stellatum</name>
    <dbReference type="NCBI Taxonomy" id="574774"/>
    <lineage>
        <taxon>Eukaryota</taxon>
        <taxon>Fungi</taxon>
        <taxon>Dikarya</taxon>
        <taxon>Ascomycota</taxon>
        <taxon>Pezizomycotina</taxon>
        <taxon>Dothideomycetes</taxon>
        <taxon>Pleosporomycetidae</taxon>
        <taxon>Gloniales</taxon>
        <taxon>Gloniaceae</taxon>
        <taxon>Glonium</taxon>
    </lineage>
</organism>
<keyword evidence="8" id="KW-1185">Reference proteome</keyword>
<dbReference type="Proteomes" id="UP000250140">
    <property type="component" value="Unassembled WGS sequence"/>
</dbReference>
<feature type="transmembrane region" description="Helical" evidence="6">
    <location>
        <begin position="6"/>
        <end position="29"/>
    </location>
</feature>
<evidence type="ECO:0000256" key="1">
    <source>
        <dbReference type="ARBA" id="ARBA00004613"/>
    </source>
</evidence>
<keyword evidence="6" id="KW-1133">Transmembrane helix</keyword>
<reference evidence="7 8" key="1">
    <citation type="journal article" date="2016" name="Nat. Commun.">
        <title>Ectomycorrhizal ecology is imprinted in the genome of the dominant symbiotic fungus Cenococcum geophilum.</title>
        <authorList>
            <consortium name="DOE Joint Genome Institute"/>
            <person name="Peter M."/>
            <person name="Kohler A."/>
            <person name="Ohm R.A."/>
            <person name="Kuo A."/>
            <person name="Krutzmann J."/>
            <person name="Morin E."/>
            <person name="Arend M."/>
            <person name="Barry K.W."/>
            <person name="Binder M."/>
            <person name="Choi C."/>
            <person name="Clum A."/>
            <person name="Copeland A."/>
            <person name="Grisel N."/>
            <person name="Haridas S."/>
            <person name="Kipfer T."/>
            <person name="LaButti K."/>
            <person name="Lindquist E."/>
            <person name="Lipzen A."/>
            <person name="Maire R."/>
            <person name="Meier B."/>
            <person name="Mihaltcheva S."/>
            <person name="Molinier V."/>
            <person name="Murat C."/>
            <person name="Poggeler S."/>
            <person name="Quandt C.A."/>
            <person name="Sperisen C."/>
            <person name="Tritt A."/>
            <person name="Tisserant E."/>
            <person name="Crous P.W."/>
            <person name="Henrissat B."/>
            <person name="Nehls U."/>
            <person name="Egli S."/>
            <person name="Spatafora J.W."/>
            <person name="Grigoriev I.V."/>
            <person name="Martin F.M."/>
        </authorList>
    </citation>
    <scope>NUCLEOTIDE SEQUENCE [LARGE SCALE GENOMIC DNA]</scope>
    <source>
        <strain evidence="7 8">CBS 207.34</strain>
    </source>
</reference>
<evidence type="ECO:0000256" key="4">
    <source>
        <dbReference type="ARBA" id="ARBA00023277"/>
    </source>
</evidence>
<accession>A0A8E2EST1</accession>
<name>A0A8E2EST1_9PEZI</name>
<sequence>MLPLKGVSHLFPVIIFNFIASASAALLILERNSYHAEVKRATCTPASGGDASIDDVPEIESAISACGAGGSIIIPASYTYTIRSVLDFAGRTSRDFRIEGTLKASDDLDYWEGRTAIIYTPRVKGARIRSVTGTGVINGNGQAAYDKFSSNSSYA</sequence>
<dbReference type="InterPro" id="IPR012334">
    <property type="entry name" value="Pectin_lyas_fold"/>
</dbReference>
<dbReference type="AlphaFoldDB" id="A0A8E2EST1"/>
<dbReference type="GO" id="GO:0005576">
    <property type="term" value="C:extracellular region"/>
    <property type="evidence" value="ECO:0007669"/>
    <property type="project" value="UniProtKB-SubCell"/>
</dbReference>
<keyword evidence="5" id="KW-0624">Polysaccharide degradation</keyword>
<keyword evidence="6" id="KW-0472">Membrane</keyword>
<evidence type="ECO:0000256" key="5">
    <source>
        <dbReference type="ARBA" id="ARBA00023326"/>
    </source>
</evidence>
<dbReference type="OrthoDB" id="187139at2759"/>
<dbReference type="InterPro" id="IPR011050">
    <property type="entry name" value="Pectin_lyase_fold/virulence"/>
</dbReference>
<dbReference type="PANTHER" id="PTHR31736">
    <property type="match status" value="1"/>
</dbReference>
<proteinExistence type="predicted"/>
<keyword evidence="3" id="KW-0677">Repeat</keyword>